<dbReference type="Gene3D" id="3.40.630.30">
    <property type="match status" value="1"/>
</dbReference>
<dbReference type="PROSITE" id="PS51186">
    <property type="entry name" value="GNAT"/>
    <property type="match status" value="1"/>
</dbReference>
<dbReference type="RefSeq" id="WP_377734228.1">
    <property type="nucleotide sequence ID" value="NZ_JBHSRI010000018.1"/>
</dbReference>
<dbReference type="GO" id="GO:0016746">
    <property type="term" value="F:acyltransferase activity"/>
    <property type="evidence" value="ECO:0007669"/>
    <property type="project" value="UniProtKB-KW"/>
</dbReference>
<dbReference type="EMBL" id="JBHSRI010000018">
    <property type="protein sequence ID" value="MFC6040001.1"/>
    <property type="molecule type" value="Genomic_DNA"/>
</dbReference>
<dbReference type="CDD" id="cd04301">
    <property type="entry name" value="NAT_SF"/>
    <property type="match status" value="1"/>
</dbReference>
<keyword evidence="2" id="KW-0808">Transferase</keyword>
<feature type="domain" description="N-acetyltransferase" evidence="1">
    <location>
        <begin position="1"/>
        <end position="100"/>
    </location>
</feature>
<dbReference type="EC" id="2.3.1.-" evidence="2"/>
<keyword evidence="3" id="KW-1185">Reference proteome</keyword>
<dbReference type="Proteomes" id="UP001596170">
    <property type="component" value="Unassembled WGS sequence"/>
</dbReference>
<evidence type="ECO:0000259" key="1">
    <source>
        <dbReference type="PROSITE" id="PS51186"/>
    </source>
</evidence>
<accession>A0ABW1L971</accession>
<proteinExistence type="predicted"/>
<dbReference type="SUPFAM" id="SSF55729">
    <property type="entry name" value="Acyl-CoA N-acyltransferases (Nat)"/>
    <property type="match status" value="1"/>
</dbReference>
<name>A0ABW1L971_9BACL</name>
<reference evidence="3" key="1">
    <citation type="journal article" date="2019" name="Int. J. Syst. Evol. Microbiol.">
        <title>The Global Catalogue of Microorganisms (GCM) 10K type strain sequencing project: providing services to taxonomists for standard genome sequencing and annotation.</title>
        <authorList>
            <consortium name="The Broad Institute Genomics Platform"/>
            <consortium name="The Broad Institute Genome Sequencing Center for Infectious Disease"/>
            <person name="Wu L."/>
            <person name="Ma J."/>
        </authorList>
    </citation>
    <scope>NUCLEOTIDE SEQUENCE [LARGE SCALE GENOMIC DNA]</scope>
    <source>
        <strain evidence="3">CCUG 54527</strain>
    </source>
</reference>
<dbReference type="InterPro" id="IPR016181">
    <property type="entry name" value="Acyl_CoA_acyltransferase"/>
</dbReference>
<protein>
    <submittedName>
        <fullName evidence="2">GNAT family N-acetyltransferase</fullName>
        <ecNumber evidence="2">2.3.1.-</ecNumber>
    </submittedName>
</protein>
<organism evidence="2 3">
    <name type="scientific">Paenisporosarcina macmurdoensis</name>
    <dbReference type="NCBI Taxonomy" id="212659"/>
    <lineage>
        <taxon>Bacteria</taxon>
        <taxon>Bacillati</taxon>
        <taxon>Bacillota</taxon>
        <taxon>Bacilli</taxon>
        <taxon>Bacillales</taxon>
        <taxon>Caryophanaceae</taxon>
        <taxon>Paenisporosarcina</taxon>
    </lineage>
</organism>
<comment type="caution">
    <text evidence="2">The sequence shown here is derived from an EMBL/GenBank/DDBJ whole genome shotgun (WGS) entry which is preliminary data.</text>
</comment>
<gene>
    <name evidence="2" type="ORF">ACFPYN_11270</name>
</gene>
<sequence length="100" mass="11480">MVIILVYRNTDSSIAGWILLGENTDYFSDKKFGFIYDVYVLPEYRGRGISKEFIQEGISTLKTSGFEEVVRLNVFATNYAKEIYKKVGFKDLNSIMTLSI</sequence>
<evidence type="ECO:0000313" key="3">
    <source>
        <dbReference type="Proteomes" id="UP001596170"/>
    </source>
</evidence>
<keyword evidence="2" id="KW-0012">Acyltransferase</keyword>
<dbReference type="Pfam" id="PF00583">
    <property type="entry name" value="Acetyltransf_1"/>
    <property type="match status" value="1"/>
</dbReference>
<evidence type="ECO:0000313" key="2">
    <source>
        <dbReference type="EMBL" id="MFC6040001.1"/>
    </source>
</evidence>
<dbReference type="InterPro" id="IPR000182">
    <property type="entry name" value="GNAT_dom"/>
</dbReference>